<dbReference type="PANTHER" id="PTHR44656:SF7">
    <property type="entry name" value="DEHYDROGENASE_REDUCTASE SDR FAMILY MEMBER 12"/>
    <property type="match status" value="1"/>
</dbReference>
<gene>
    <name evidence="1" type="ORF">CYME_CME017C</name>
</gene>
<dbReference type="AlphaFoldDB" id="M1V4C6"/>
<keyword evidence="2" id="KW-1185">Reference proteome</keyword>
<dbReference type="InterPro" id="IPR036291">
    <property type="entry name" value="NAD(P)-bd_dom_sf"/>
</dbReference>
<dbReference type="Gene3D" id="3.40.50.720">
    <property type="entry name" value="NAD(P)-binding Rossmann-like Domain"/>
    <property type="match status" value="1"/>
</dbReference>
<dbReference type="InterPro" id="IPR052992">
    <property type="entry name" value="SDR_member_12"/>
</dbReference>
<protein>
    <submittedName>
        <fullName evidence="1">Uncharacterized protein</fullName>
    </submittedName>
</protein>
<dbReference type="EMBL" id="AP006487">
    <property type="protein sequence ID" value="BAM79255.1"/>
    <property type="molecule type" value="Genomic_DNA"/>
</dbReference>
<dbReference type="KEGG" id="cme:CYME_CME017C"/>
<dbReference type="OrthoDB" id="417891at2759"/>
<dbReference type="RefSeq" id="XP_005535541.1">
    <property type="nucleotide sequence ID" value="XM_005535484.1"/>
</dbReference>
<dbReference type="STRING" id="280699.M1V4C6"/>
<evidence type="ECO:0000313" key="1">
    <source>
        <dbReference type="EMBL" id="BAM79255.1"/>
    </source>
</evidence>
<dbReference type="PANTHER" id="PTHR44656">
    <property type="entry name" value="DEHYDROGENASE/REDUCTASE SDR FAMILY MEMBER 12"/>
    <property type="match status" value="1"/>
</dbReference>
<dbReference type="OMA" id="TYIMTTA"/>
<organism evidence="1 2">
    <name type="scientific">Cyanidioschyzon merolae (strain NIES-3377 / 10D)</name>
    <name type="common">Unicellular red alga</name>
    <dbReference type="NCBI Taxonomy" id="280699"/>
    <lineage>
        <taxon>Eukaryota</taxon>
        <taxon>Rhodophyta</taxon>
        <taxon>Bangiophyceae</taxon>
        <taxon>Cyanidiales</taxon>
        <taxon>Cyanidiaceae</taxon>
        <taxon>Cyanidioschyzon</taxon>
    </lineage>
</organism>
<dbReference type="Proteomes" id="UP000007014">
    <property type="component" value="Chromosome 5"/>
</dbReference>
<evidence type="ECO:0000313" key="2">
    <source>
        <dbReference type="Proteomes" id="UP000007014"/>
    </source>
</evidence>
<reference evidence="1 2" key="1">
    <citation type="journal article" date="2004" name="Nature">
        <title>Genome sequence of the ultrasmall unicellular red alga Cyanidioschyzon merolae 10D.</title>
        <authorList>
            <person name="Matsuzaki M."/>
            <person name="Misumi O."/>
            <person name="Shin-i T."/>
            <person name="Maruyama S."/>
            <person name="Takahara M."/>
            <person name="Miyagishima S."/>
            <person name="Mori T."/>
            <person name="Nishida K."/>
            <person name="Yagisawa F."/>
            <person name="Nishida K."/>
            <person name="Yoshida Y."/>
            <person name="Nishimura Y."/>
            <person name="Nakao S."/>
            <person name="Kobayashi T."/>
            <person name="Momoyama Y."/>
            <person name="Higashiyama T."/>
            <person name="Minoda A."/>
            <person name="Sano M."/>
            <person name="Nomoto H."/>
            <person name="Oishi K."/>
            <person name="Hayashi H."/>
            <person name="Ohta F."/>
            <person name="Nishizaka S."/>
            <person name="Haga S."/>
            <person name="Miura S."/>
            <person name="Morishita T."/>
            <person name="Kabeya Y."/>
            <person name="Terasawa K."/>
            <person name="Suzuki Y."/>
            <person name="Ishii Y."/>
            <person name="Asakawa S."/>
            <person name="Takano H."/>
            <person name="Ohta N."/>
            <person name="Kuroiwa H."/>
            <person name="Tanaka K."/>
            <person name="Shimizu N."/>
            <person name="Sugano S."/>
            <person name="Sato N."/>
            <person name="Nozaki H."/>
            <person name="Ogasawara N."/>
            <person name="Kohara Y."/>
            <person name="Kuroiwa T."/>
        </authorList>
    </citation>
    <scope>NUCLEOTIDE SEQUENCE [LARGE SCALE GENOMIC DNA]</scope>
    <source>
        <strain evidence="1 2">10D</strain>
    </source>
</reference>
<dbReference type="HOGENOM" id="CLU_010194_44_8_1"/>
<sequence>MVLARGARLVALATLAGVALNTNLRRNAMYALKAVQFLVHGSWSYTRGGFEKHQRAYFRAEDVAVDLHDKHVLITGANSGIGYCAAEALGLRGATVHLLCRNSERGEAAKMRLVQKLSERTGAATGVSVSTSAAERVHLHVVDVSEAHSIRRFVQDYLERGFPAPNVLVHNAGAMTSPWKATSEGVEVNFATNVMGPVLLTDLLLPSMLQSDGGDHRVIFVTSAGMLTERLETKDLEWRDRARFDATRQYAKNKRQQVAIVEQYARTVSPDKVLFVACHPGWAETPLVQEAMPGFYARLRGSLRTADQGADTIVWLSCVPRSRIEDGMLYFDRNIVPKHLPLSDTSYHVRDAEELLRKVRQRIDEISAKAESSAARVAGAET</sequence>
<dbReference type="Pfam" id="PF00106">
    <property type="entry name" value="adh_short"/>
    <property type="match status" value="1"/>
</dbReference>
<accession>M1V4C6</accession>
<name>M1V4C6_CYAM1</name>
<dbReference type="GeneID" id="16992812"/>
<dbReference type="SUPFAM" id="SSF51735">
    <property type="entry name" value="NAD(P)-binding Rossmann-fold domains"/>
    <property type="match status" value="1"/>
</dbReference>
<reference evidence="1 2" key="2">
    <citation type="journal article" date="2007" name="BMC Biol.">
        <title>A 100%-complete sequence reveals unusually simple genomic features in the hot-spring red alga Cyanidioschyzon merolae.</title>
        <authorList>
            <person name="Nozaki H."/>
            <person name="Takano H."/>
            <person name="Misumi O."/>
            <person name="Terasawa K."/>
            <person name="Matsuzaki M."/>
            <person name="Maruyama S."/>
            <person name="Nishida K."/>
            <person name="Yagisawa F."/>
            <person name="Yoshida Y."/>
            <person name="Fujiwara T."/>
            <person name="Takio S."/>
            <person name="Tamura K."/>
            <person name="Chung S.J."/>
            <person name="Nakamura S."/>
            <person name="Kuroiwa H."/>
            <person name="Tanaka K."/>
            <person name="Sato N."/>
            <person name="Kuroiwa T."/>
        </authorList>
    </citation>
    <scope>NUCLEOTIDE SEQUENCE [LARGE SCALE GENOMIC DNA]</scope>
    <source>
        <strain evidence="1 2">10D</strain>
    </source>
</reference>
<proteinExistence type="predicted"/>
<dbReference type="eggNOG" id="KOG1208">
    <property type="taxonomic scope" value="Eukaryota"/>
</dbReference>
<dbReference type="InterPro" id="IPR002347">
    <property type="entry name" value="SDR_fam"/>
</dbReference>
<dbReference type="Gramene" id="CME017CT">
    <property type="protein sequence ID" value="CME017CT"/>
    <property type="gene ID" value="CME017C"/>
</dbReference>